<evidence type="ECO:0000256" key="2">
    <source>
        <dbReference type="ARBA" id="ARBA00022692"/>
    </source>
</evidence>
<dbReference type="SUPFAM" id="SSF103481">
    <property type="entry name" value="Multidrug resistance efflux transporter EmrE"/>
    <property type="match status" value="2"/>
</dbReference>
<sequence length="306" mass="32429">MAGHSMGRLEWALFLALSVFWGASFFFYKVLVTTFGPFTIVLGRMGIAALVLNLILAARGERLPPPKEWGAYFLMALLSNVIPFSLFAFGEQTISSSLASIINAMTPIFTVIVAHFWTHNEKLAWNKALGVGFGFAGVAILMGPSALHGDNNLIGELACLGSTISYGFGGVYGKRFAGRPLLTVVTAQMTAATLLVAPLSLAIEHPWTLSMPGLPAWAALGGIALISTVLAYLIFFHILAKAGATYISLVTFLIPVSGLFLGAVLLNERIGASDICGMAVISLGLAAIDGRPLSWLKQRAGLRSLG</sequence>
<feature type="transmembrane region" description="Helical" evidence="5">
    <location>
        <begin position="129"/>
        <end position="147"/>
    </location>
</feature>
<protein>
    <submittedName>
        <fullName evidence="7">Drug/metabolite transporter (DMT)-like permease</fullName>
    </submittedName>
</protein>
<evidence type="ECO:0000256" key="3">
    <source>
        <dbReference type="ARBA" id="ARBA00022989"/>
    </source>
</evidence>
<accession>A0A846MVG8</accession>
<feature type="domain" description="EamA" evidence="6">
    <location>
        <begin position="154"/>
        <end position="287"/>
    </location>
</feature>
<dbReference type="AlphaFoldDB" id="A0A846MVG8"/>
<feature type="transmembrane region" description="Helical" evidence="5">
    <location>
        <begin position="215"/>
        <end position="239"/>
    </location>
</feature>
<evidence type="ECO:0000256" key="4">
    <source>
        <dbReference type="ARBA" id="ARBA00023136"/>
    </source>
</evidence>
<feature type="transmembrane region" description="Helical" evidence="5">
    <location>
        <begin position="69"/>
        <end position="90"/>
    </location>
</feature>
<dbReference type="Proteomes" id="UP000570514">
    <property type="component" value="Unassembled WGS sequence"/>
</dbReference>
<dbReference type="InterPro" id="IPR050638">
    <property type="entry name" value="AA-Vitamin_Transporters"/>
</dbReference>
<evidence type="ECO:0000256" key="1">
    <source>
        <dbReference type="ARBA" id="ARBA00004141"/>
    </source>
</evidence>
<feature type="transmembrane region" description="Helical" evidence="5">
    <location>
        <begin position="96"/>
        <end position="117"/>
    </location>
</feature>
<dbReference type="PANTHER" id="PTHR32322">
    <property type="entry name" value="INNER MEMBRANE TRANSPORTER"/>
    <property type="match status" value="1"/>
</dbReference>
<dbReference type="GO" id="GO:0016020">
    <property type="term" value="C:membrane"/>
    <property type="evidence" value="ECO:0007669"/>
    <property type="project" value="UniProtKB-SubCell"/>
</dbReference>
<dbReference type="RefSeq" id="WP_208414214.1">
    <property type="nucleotide sequence ID" value="NZ_BAAADC010000001.1"/>
</dbReference>
<gene>
    <name evidence="7" type="ORF">FHS83_000792</name>
</gene>
<feature type="transmembrane region" description="Helical" evidence="5">
    <location>
        <begin position="270"/>
        <end position="288"/>
    </location>
</feature>
<reference evidence="7 8" key="1">
    <citation type="submission" date="2020-03" db="EMBL/GenBank/DDBJ databases">
        <title>Genomic Encyclopedia of Type Strains, Phase IV (KMG-IV): sequencing the most valuable type-strain genomes for metagenomic binning, comparative biology and taxonomic classification.</title>
        <authorList>
            <person name="Goeker M."/>
        </authorList>
    </citation>
    <scope>NUCLEOTIDE SEQUENCE [LARGE SCALE GENOMIC DNA]</scope>
    <source>
        <strain evidence="7 8">DSM 19867</strain>
    </source>
</reference>
<dbReference type="InterPro" id="IPR037185">
    <property type="entry name" value="EmrE-like"/>
</dbReference>
<organism evidence="7 8">
    <name type="scientific">Rhizomicrobium palustre</name>
    <dbReference type="NCBI Taxonomy" id="189966"/>
    <lineage>
        <taxon>Bacteria</taxon>
        <taxon>Pseudomonadati</taxon>
        <taxon>Pseudomonadota</taxon>
        <taxon>Alphaproteobacteria</taxon>
        <taxon>Micropepsales</taxon>
        <taxon>Micropepsaceae</taxon>
        <taxon>Rhizomicrobium</taxon>
    </lineage>
</organism>
<evidence type="ECO:0000313" key="8">
    <source>
        <dbReference type="Proteomes" id="UP000570514"/>
    </source>
</evidence>
<feature type="transmembrane region" description="Helical" evidence="5">
    <location>
        <begin position="246"/>
        <end position="264"/>
    </location>
</feature>
<keyword evidence="4 5" id="KW-0472">Membrane</keyword>
<comment type="caution">
    <text evidence="7">The sequence shown here is derived from an EMBL/GenBank/DDBJ whole genome shotgun (WGS) entry which is preliminary data.</text>
</comment>
<evidence type="ECO:0000256" key="5">
    <source>
        <dbReference type="SAM" id="Phobius"/>
    </source>
</evidence>
<dbReference type="PANTHER" id="PTHR32322:SF9">
    <property type="entry name" value="AMINO-ACID METABOLITE EFFLUX PUMP-RELATED"/>
    <property type="match status" value="1"/>
</dbReference>
<evidence type="ECO:0000313" key="7">
    <source>
        <dbReference type="EMBL" id="NIK87474.1"/>
    </source>
</evidence>
<keyword evidence="8" id="KW-1185">Reference proteome</keyword>
<feature type="transmembrane region" description="Helical" evidence="5">
    <location>
        <begin position="180"/>
        <end position="203"/>
    </location>
</feature>
<feature type="domain" description="EamA" evidence="6">
    <location>
        <begin position="13"/>
        <end position="142"/>
    </location>
</feature>
<dbReference type="InterPro" id="IPR000620">
    <property type="entry name" value="EamA_dom"/>
</dbReference>
<name>A0A846MVG8_9PROT</name>
<comment type="subcellular location">
    <subcellularLocation>
        <location evidence="1">Membrane</location>
        <topology evidence="1">Multi-pass membrane protein</topology>
    </subcellularLocation>
</comment>
<dbReference type="EMBL" id="JAASRM010000001">
    <property type="protein sequence ID" value="NIK87474.1"/>
    <property type="molecule type" value="Genomic_DNA"/>
</dbReference>
<dbReference type="Pfam" id="PF00892">
    <property type="entry name" value="EamA"/>
    <property type="match status" value="2"/>
</dbReference>
<feature type="transmembrane region" description="Helical" evidence="5">
    <location>
        <begin position="12"/>
        <end position="31"/>
    </location>
</feature>
<feature type="transmembrane region" description="Helical" evidence="5">
    <location>
        <begin position="153"/>
        <end position="173"/>
    </location>
</feature>
<proteinExistence type="predicted"/>
<evidence type="ECO:0000259" key="6">
    <source>
        <dbReference type="Pfam" id="PF00892"/>
    </source>
</evidence>
<feature type="transmembrane region" description="Helical" evidence="5">
    <location>
        <begin position="37"/>
        <end position="57"/>
    </location>
</feature>
<keyword evidence="3 5" id="KW-1133">Transmembrane helix</keyword>
<keyword evidence="2 5" id="KW-0812">Transmembrane</keyword>